<keyword evidence="7" id="KW-1185">Reference proteome</keyword>
<dbReference type="PROSITE" id="PS50893">
    <property type="entry name" value="ABC_TRANSPORTER_2"/>
    <property type="match status" value="1"/>
</dbReference>
<evidence type="ECO:0000259" key="5">
    <source>
        <dbReference type="PROSITE" id="PS50893"/>
    </source>
</evidence>
<keyword evidence="2" id="KW-0813">Transport</keyword>
<dbReference type="Pfam" id="PF00005">
    <property type="entry name" value="ABC_tran"/>
    <property type="match status" value="1"/>
</dbReference>
<dbReference type="SUPFAM" id="SSF52540">
    <property type="entry name" value="P-loop containing nucleoside triphosphate hydrolases"/>
    <property type="match status" value="1"/>
</dbReference>
<dbReference type="PANTHER" id="PTHR46743:SF2">
    <property type="entry name" value="TEICHOIC ACIDS EXPORT ATP-BINDING PROTEIN TAGH"/>
    <property type="match status" value="1"/>
</dbReference>
<evidence type="ECO:0000256" key="1">
    <source>
        <dbReference type="ARBA" id="ARBA00005417"/>
    </source>
</evidence>
<dbReference type="GO" id="GO:0140359">
    <property type="term" value="F:ABC-type transporter activity"/>
    <property type="evidence" value="ECO:0007669"/>
    <property type="project" value="InterPro"/>
</dbReference>
<evidence type="ECO:0000313" key="6">
    <source>
        <dbReference type="EMBL" id="MBQ0929153.1"/>
    </source>
</evidence>
<evidence type="ECO:0000313" key="7">
    <source>
        <dbReference type="Proteomes" id="UP000676246"/>
    </source>
</evidence>
<evidence type="ECO:0000256" key="2">
    <source>
        <dbReference type="ARBA" id="ARBA00022448"/>
    </source>
</evidence>
<protein>
    <submittedName>
        <fullName evidence="6">ABC transporter ATP-binding protein</fullName>
    </submittedName>
</protein>
<reference evidence="6 7" key="1">
    <citation type="submission" date="2021-04" db="EMBL/GenBank/DDBJ databases">
        <title>The genome sequence of Ideonella sp. 3Y2.</title>
        <authorList>
            <person name="Liu Y."/>
        </authorList>
    </citation>
    <scope>NUCLEOTIDE SEQUENCE [LARGE SCALE GENOMIC DNA]</scope>
    <source>
        <strain evidence="6 7">3Y2</strain>
    </source>
</reference>
<proteinExistence type="inferred from homology"/>
<comment type="similarity">
    <text evidence="1">Belongs to the ABC transporter superfamily.</text>
</comment>
<evidence type="ECO:0000256" key="3">
    <source>
        <dbReference type="ARBA" id="ARBA00022741"/>
    </source>
</evidence>
<evidence type="ECO:0000256" key="4">
    <source>
        <dbReference type="ARBA" id="ARBA00022840"/>
    </source>
</evidence>
<dbReference type="InterPro" id="IPR015860">
    <property type="entry name" value="ABC_transpr_TagH-like"/>
</dbReference>
<dbReference type="InterPro" id="IPR027417">
    <property type="entry name" value="P-loop_NTPase"/>
</dbReference>
<feature type="domain" description="ABC transporter" evidence="5">
    <location>
        <begin position="2"/>
        <end position="224"/>
    </location>
</feature>
<dbReference type="EMBL" id="JAGQDD010000001">
    <property type="protein sequence ID" value="MBQ0929153.1"/>
    <property type="molecule type" value="Genomic_DNA"/>
</dbReference>
<organism evidence="6 7">
    <name type="scientific">Ideonella alba</name>
    <dbReference type="NCBI Taxonomy" id="2824118"/>
    <lineage>
        <taxon>Bacteria</taxon>
        <taxon>Pseudomonadati</taxon>
        <taxon>Pseudomonadota</taxon>
        <taxon>Betaproteobacteria</taxon>
        <taxon>Burkholderiales</taxon>
        <taxon>Sphaerotilaceae</taxon>
        <taxon>Ideonella</taxon>
    </lineage>
</organism>
<dbReference type="GO" id="GO:0016887">
    <property type="term" value="F:ATP hydrolysis activity"/>
    <property type="evidence" value="ECO:0007669"/>
    <property type="project" value="InterPro"/>
</dbReference>
<accession>A0A940Y7K9</accession>
<name>A0A940Y7K9_9BURK</name>
<dbReference type="GO" id="GO:0016020">
    <property type="term" value="C:membrane"/>
    <property type="evidence" value="ECO:0007669"/>
    <property type="project" value="InterPro"/>
</dbReference>
<sequence>MIELVNLTKYYPTPQGRYYVFRDLNFTFPDGVSIGLMGRNGAGKSTLMRMMGGLDSPDSGEVRTNNSISWPVGFGSGFQGSLSARDNVRFVCRVYGAHGEAMRERVRFVEEFAEIGRFFDMPLKTLSSGMRGRVSFGLSMAFAFDYYLVDEGMAAGDPIFRKKAHAAFKERVSRANLILVSHNIKDIQDLCDVVVILEGGAVTLYEDVAEGLKVYQNMKSPAATPR</sequence>
<dbReference type="Proteomes" id="UP000676246">
    <property type="component" value="Unassembled WGS sequence"/>
</dbReference>
<keyword evidence="4 6" id="KW-0067">ATP-binding</keyword>
<keyword evidence="3" id="KW-0547">Nucleotide-binding</keyword>
<dbReference type="InterPro" id="IPR050683">
    <property type="entry name" value="Bact_Polysacc_Export_ATP-bd"/>
</dbReference>
<dbReference type="InterPro" id="IPR003439">
    <property type="entry name" value="ABC_transporter-like_ATP-bd"/>
</dbReference>
<dbReference type="PANTHER" id="PTHR46743">
    <property type="entry name" value="TEICHOIC ACIDS EXPORT ATP-BINDING PROTEIN TAGH"/>
    <property type="match status" value="1"/>
</dbReference>
<dbReference type="AlphaFoldDB" id="A0A940Y7K9"/>
<dbReference type="CDD" id="cd03220">
    <property type="entry name" value="ABC_KpsT_Wzt"/>
    <property type="match status" value="1"/>
</dbReference>
<gene>
    <name evidence="6" type="ORF">KAK03_01550</name>
</gene>
<dbReference type="GO" id="GO:0005524">
    <property type="term" value="F:ATP binding"/>
    <property type="evidence" value="ECO:0007669"/>
    <property type="project" value="UniProtKB-KW"/>
</dbReference>
<dbReference type="Gene3D" id="3.40.50.300">
    <property type="entry name" value="P-loop containing nucleotide triphosphate hydrolases"/>
    <property type="match status" value="1"/>
</dbReference>
<dbReference type="RefSeq" id="WP_210851386.1">
    <property type="nucleotide sequence ID" value="NZ_JAGQDD010000001.1"/>
</dbReference>
<comment type="caution">
    <text evidence="6">The sequence shown here is derived from an EMBL/GenBank/DDBJ whole genome shotgun (WGS) entry which is preliminary data.</text>
</comment>